<dbReference type="EMBL" id="JAJJMA010138006">
    <property type="protein sequence ID" value="MCL7033761.1"/>
    <property type="molecule type" value="Genomic_DNA"/>
</dbReference>
<organism evidence="1 3">
    <name type="scientific">Papaver nudicaule</name>
    <name type="common">Iceland poppy</name>
    <dbReference type="NCBI Taxonomy" id="74823"/>
    <lineage>
        <taxon>Eukaryota</taxon>
        <taxon>Viridiplantae</taxon>
        <taxon>Streptophyta</taxon>
        <taxon>Embryophyta</taxon>
        <taxon>Tracheophyta</taxon>
        <taxon>Spermatophyta</taxon>
        <taxon>Magnoliopsida</taxon>
        <taxon>Ranunculales</taxon>
        <taxon>Papaveraceae</taxon>
        <taxon>Papaveroideae</taxon>
        <taxon>Papaver</taxon>
    </lineage>
</organism>
<comment type="caution">
    <text evidence="1">The sequence shown here is derived from an EMBL/GenBank/DDBJ whole genome shotgun (WGS) entry which is preliminary data.</text>
</comment>
<evidence type="ECO:0000313" key="2">
    <source>
        <dbReference type="EMBL" id="MCL7037007.1"/>
    </source>
</evidence>
<dbReference type="Proteomes" id="UP001177140">
    <property type="component" value="Unassembled WGS sequence"/>
</dbReference>
<accession>A0AA41SE99</accession>
<name>A0AA41SE99_PAPNU</name>
<gene>
    <name evidence="2" type="ORF">MKW94_021832</name>
    <name evidence="1" type="ORF">MKW94_026131</name>
</gene>
<evidence type="ECO:0000313" key="1">
    <source>
        <dbReference type="EMBL" id="MCL7033761.1"/>
    </source>
</evidence>
<dbReference type="AlphaFoldDB" id="A0AA41SE99"/>
<proteinExistence type="predicted"/>
<feature type="non-terminal residue" evidence="1">
    <location>
        <position position="87"/>
    </location>
</feature>
<keyword evidence="3" id="KW-1185">Reference proteome</keyword>
<dbReference type="EMBL" id="JAJJMA010174355">
    <property type="protein sequence ID" value="MCL7037007.1"/>
    <property type="molecule type" value="Genomic_DNA"/>
</dbReference>
<feature type="non-terminal residue" evidence="1">
    <location>
        <position position="1"/>
    </location>
</feature>
<protein>
    <submittedName>
        <fullName evidence="1">Uncharacterized protein</fullName>
    </submittedName>
</protein>
<evidence type="ECO:0000313" key="3">
    <source>
        <dbReference type="Proteomes" id="UP001177140"/>
    </source>
</evidence>
<reference evidence="1" key="1">
    <citation type="submission" date="2022-03" db="EMBL/GenBank/DDBJ databases">
        <title>A functionally conserved STORR gene fusion in Papaver species that diverged 16.8 million years ago.</title>
        <authorList>
            <person name="Catania T."/>
        </authorList>
    </citation>
    <scope>NUCLEOTIDE SEQUENCE</scope>
    <source>
        <strain evidence="1">S-191538</strain>
    </source>
</reference>
<sequence length="87" mass="9446">ELRLSSYLLGEFGSDGSSLEIDGVFSTAWLKNLHRPMASSVLLEDNGPESGYDAFRFDTQPSSIPGSVLQLAGSSYLLRATAWELYG</sequence>